<dbReference type="Gene3D" id="3.40.50.300">
    <property type="entry name" value="P-loop containing nucleotide triphosphate hydrolases"/>
    <property type="match status" value="1"/>
</dbReference>
<accession>A0ABX4XP40</accession>
<feature type="coiled-coil region" evidence="1">
    <location>
        <begin position="348"/>
        <end position="399"/>
    </location>
</feature>
<feature type="coiled-coil region" evidence="1">
    <location>
        <begin position="740"/>
        <end position="818"/>
    </location>
</feature>
<sequence length="1375" mass="160857">MAINDSKWEVNRVGLINFWYYDEEYFEFADGKMLLRGSNGSGKSVTMQSLFPVLLDGKTIANRLDSFGSRARKMEEYLLGEENVTKLNDRTGYLFIEYKKKDHDIYMTTGIGLKAKRGGVLTKWYFALIDNRRIGHDFSLFDEVSGDKLQPLSKRQLINRVESGGVVLDTQREYQELVNQRIFGFATISDFDNCINLLIQLRSPKLSKEFNPTVIFGILSNSLPTLKEDDLQTISNTLDQIDSSRMRLEQFEREKQALEGLNSVYTDFYDEKLRIIAKKWLDSIEYTKIKRIELEQHQAEHLILKEKLLDLESEDHDLDMNLAVWRDENEELSHHKDFQLVAQGQKTKEHLEKQSEVVKKLHSQLKAKESYIKEIKGRLQELEVEHDNLEKEKHDYLDEMVDHAESGGYAIKHLLHLDSSKRQDEKLVLNFWSADIKAYVSHLQEGIERLKEIHREQIYYSKLDSELGEYLENRDLHQKNQLHWQQTYREEREKLATKLHEWKNQLPFFLDVDVFKGVLRDLEGLYDEVTIFEFAIEPLYRAVKLEIERLDRSLLPLEAEMNSLEVEIKHQESERQAWQEQREPEPLRSIASTKFREQLVANASPFYDCVDFREELSEEQRNRIEGALLDSGILDALVTEDFLALEGDRQLIPVPLTPDKKALTEYLVADCDGLSRHSDYITQILRSIEVSDDCNNDVGTWRISTEGNYQMNLLRGVTASDYKAMYIGKASRERYRAEQINKINNELDLLNGEYMNLKENKMILVKKVEDAEQMVNNLPRDDELKTTYEESKKEGRNVQEWNEKLSKKQEEMREKKKHMDSLKWGLTQFTTEDDLELNLESYEGAYKEMIDYQDAFSDWKDRLTGLQYVMAKQKDQQQQLSIQSEEMDEKQLESDEAQDSQDLLEKQYDSIMARQKLSKLDDIKAQIGQVKLNIQEGEKRKKMISRSTLESHGRKVQVESKIEQLAGKLDFDVIFEQLLASTFTQEFKRYRVVNNELEMEDEAKGMIQGWEYNDSHLYQFERKLDKVFSVSESNLLEYRPSVKRAVILSEPDYLETYTDESDMSMIENWRTLNQQKILEVNSEGAWIHPQLLIDRLNSQIEQANLILRESDEELFEQIIFHSVGKIIRQLIQKAQRWVIQMNAILKDQDNSSGLTLSINWVPNTGDSDDELSTKELVRLLKKDTSILKESDTELMKRHFQAKIAHAKKEQKEEDSGDSLYQILQQVLDYRKWFQFEMKYHRVNEGVSKLNNNEFNKFSGGEKAICMYLPLFTAVYSRYEDASANAPYIISLDEAFAGIDELNIAELFKATEQLGFNYIMNSQSLQGEFATVSSLNTYELIRPRNAAVVGTLQYHWDGYTKKLILPKNGDEELVHE</sequence>
<proteinExistence type="predicted"/>
<dbReference type="NCBIfam" id="TIGR02680">
    <property type="entry name" value="TIGR02680 family protein"/>
    <property type="match status" value="1"/>
</dbReference>
<evidence type="ECO:0000256" key="2">
    <source>
        <dbReference type="SAM" id="MobiDB-lite"/>
    </source>
</evidence>
<evidence type="ECO:0000313" key="3">
    <source>
        <dbReference type="EMBL" id="PNP93810.1"/>
    </source>
</evidence>
<dbReference type="RefSeq" id="WP_036090416.1">
    <property type="nucleotide sequence ID" value="NZ_BJEY01000017.1"/>
</dbReference>
<protein>
    <submittedName>
        <fullName evidence="3">TIGR02680 family protein</fullName>
    </submittedName>
</protein>
<dbReference type="InterPro" id="IPR027417">
    <property type="entry name" value="P-loop_NTPase"/>
</dbReference>
<feature type="region of interest" description="Disordered" evidence="2">
    <location>
        <begin position="879"/>
        <end position="899"/>
    </location>
</feature>
<name>A0ABX4XP40_9LIST</name>
<evidence type="ECO:0000256" key="1">
    <source>
        <dbReference type="SAM" id="Coils"/>
    </source>
</evidence>
<dbReference type="SUPFAM" id="SSF52540">
    <property type="entry name" value="P-loop containing nucleoside triphosphate hydrolases"/>
    <property type="match status" value="1"/>
</dbReference>
<evidence type="ECO:0000313" key="4">
    <source>
        <dbReference type="Proteomes" id="UP000236500"/>
    </source>
</evidence>
<organism evidence="3 4">
    <name type="scientific">Listeria newyorkensis</name>
    <dbReference type="NCBI Taxonomy" id="1497681"/>
    <lineage>
        <taxon>Bacteria</taxon>
        <taxon>Bacillati</taxon>
        <taxon>Bacillota</taxon>
        <taxon>Bacilli</taxon>
        <taxon>Bacillales</taxon>
        <taxon>Listeriaceae</taxon>
        <taxon>Listeria</taxon>
    </lineage>
</organism>
<dbReference type="Pfam" id="PF13558">
    <property type="entry name" value="SbcC_Walker_B"/>
    <property type="match status" value="1"/>
</dbReference>
<feature type="coiled-coil region" evidence="1">
    <location>
        <begin position="547"/>
        <end position="581"/>
    </location>
</feature>
<gene>
    <name evidence="3" type="ORF">BMT55_03305</name>
</gene>
<comment type="caution">
    <text evidence="3">The sequence shown here is derived from an EMBL/GenBank/DDBJ whole genome shotgun (WGS) entry which is preliminary data.</text>
</comment>
<dbReference type="InterPro" id="IPR013496">
    <property type="entry name" value="CHP02680"/>
</dbReference>
<keyword evidence="1" id="KW-0175">Coiled coil</keyword>
<dbReference type="Proteomes" id="UP000236500">
    <property type="component" value="Unassembled WGS sequence"/>
</dbReference>
<dbReference type="EMBL" id="MPDH01000003">
    <property type="protein sequence ID" value="PNP93810.1"/>
    <property type="molecule type" value="Genomic_DNA"/>
</dbReference>
<keyword evidence="4" id="KW-1185">Reference proteome</keyword>
<reference evidence="3 4" key="1">
    <citation type="submission" date="2016-11" db="EMBL/GenBank/DDBJ databases">
        <title>Whole Genome Sequence of Listeria newyorkensis.</title>
        <authorList>
            <person name="Frink S."/>
            <person name="Morales C."/>
            <person name="Kiang D."/>
        </authorList>
    </citation>
    <scope>NUCLEOTIDE SEQUENCE [LARGE SCALE GENOMIC DNA]</scope>
    <source>
        <strain evidence="3 4">F1604011-044</strain>
    </source>
</reference>
<feature type="coiled-coil region" evidence="1">
    <location>
        <begin position="234"/>
        <end position="261"/>
    </location>
</feature>